<gene>
    <name evidence="11" type="ORF">GW7_16238</name>
</gene>
<dbReference type="GO" id="GO:0031491">
    <property type="term" value="F:nucleosome binding"/>
    <property type="evidence" value="ECO:0007669"/>
    <property type="project" value="TreeGrafter"/>
</dbReference>
<dbReference type="Gene3D" id="2.30.29.30">
    <property type="entry name" value="Pleckstrin-homology domain (PH domain)/Phosphotyrosine-binding domain (PTB)"/>
    <property type="match status" value="2"/>
</dbReference>
<keyword evidence="8 9" id="KW-0539">Nucleus</keyword>
<dbReference type="GO" id="GO:0006281">
    <property type="term" value="P:DNA repair"/>
    <property type="evidence" value="ECO:0007669"/>
    <property type="project" value="UniProtKB-KW"/>
</dbReference>
<reference evidence="11 12" key="1">
    <citation type="journal article" date="2011" name="Nature">
        <title>Genome sequencing reveals insights into physiology and longevity of the naked mole rat.</title>
        <authorList>
            <person name="Kim E.B."/>
            <person name="Fang X."/>
            <person name="Fushan A.A."/>
            <person name="Huang Z."/>
            <person name="Lobanov A.V."/>
            <person name="Han L."/>
            <person name="Marino S.M."/>
            <person name="Sun X."/>
            <person name="Turanov A.A."/>
            <person name="Yang P."/>
            <person name="Yim S.H."/>
            <person name="Zhao X."/>
            <person name="Kasaikina M.V."/>
            <person name="Stoletzki N."/>
            <person name="Peng C."/>
            <person name="Polak P."/>
            <person name="Xiong Z."/>
            <person name="Kiezun A."/>
            <person name="Zhu Y."/>
            <person name="Chen Y."/>
            <person name="Kryukov G.V."/>
            <person name="Zhang Q."/>
            <person name="Peshkin L."/>
            <person name="Yang L."/>
            <person name="Bronson R.T."/>
            <person name="Buffenstein R."/>
            <person name="Wang B."/>
            <person name="Han C."/>
            <person name="Li Q."/>
            <person name="Chen L."/>
            <person name="Zhao W."/>
            <person name="Sunyaev S.R."/>
            <person name="Park T.J."/>
            <person name="Zhang G."/>
            <person name="Wang J."/>
            <person name="Gladyshev V.N."/>
        </authorList>
    </citation>
    <scope>NUCLEOTIDE SEQUENCE [LARGE SCALE GENOMIC DNA]</scope>
</reference>
<dbReference type="Gene3D" id="2.30.29.150">
    <property type="match status" value="1"/>
</dbReference>
<feature type="domain" description="Histone chaperone RTT106/FACT complex subunit SPT16-like middle" evidence="10">
    <location>
        <begin position="199"/>
        <end position="278"/>
    </location>
</feature>
<dbReference type="AlphaFoldDB" id="G5C5N8"/>
<comment type="subcellular location">
    <subcellularLocation>
        <location evidence="9">Nucleus</location>
    </subcellularLocation>
    <subcellularLocation>
        <location evidence="9">Chromosome</location>
    </subcellularLocation>
</comment>
<dbReference type="EMBL" id="JH173456">
    <property type="protein sequence ID" value="EHB16849.1"/>
    <property type="molecule type" value="Genomic_DNA"/>
</dbReference>
<evidence type="ECO:0000256" key="3">
    <source>
        <dbReference type="ARBA" id="ARBA00022705"/>
    </source>
</evidence>
<evidence type="ECO:0000259" key="10">
    <source>
        <dbReference type="SMART" id="SM01287"/>
    </source>
</evidence>
<evidence type="ECO:0000256" key="5">
    <source>
        <dbReference type="ARBA" id="ARBA00023015"/>
    </source>
</evidence>
<dbReference type="InterPro" id="IPR000969">
    <property type="entry name" value="SSRP1/POB3"/>
</dbReference>
<keyword evidence="2 9" id="KW-0158">Chromosome</keyword>
<dbReference type="InterPro" id="IPR013719">
    <property type="entry name" value="RTT106/SPT16-like_middle_dom"/>
</dbReference>
<comment type="function">
    <text evidence="9">Component of the FACT complex, a general chromatin factor that acts to reorganize nucleosomes. The FACT complex is involved in multiple processes that require DNA as a template such as mRNA elongation, DNA replication and DNA repair. During transcription elongation the FACT complex acts as a histone chaperone that both destabilizes and restores nucleosomal structure. It facilitates the passage of RNA polymerase II and transcription by promoting the dissociation of one histone H2A-H2B dimer from the nucleosome, then subsequently promotes the reestablishment of the nucleosome following the passage of RNA polymerase II.</text>
</comment>
<dbReference type="InterPro" id="IPR011993">
    <property type="entry name" value="PH-like_dom_sf"/>
</dbReference>
<evidence type="ECO:0000256" key="2">
    <source>
        <dbReference type="ARBA" id="ARBA00022454"/>
    </source>
</evidence>
<keyword evidence="4 9" id="KW-0227">DNA damage</keyword>
<dbReference type="SMART" id="SM01287">
    <property type="entry name" value="Rtt106"/>
    <property type="match status" value="1"/>
</dbReference>
<dbReference type="PANTHER" id="PTHR45849:SF1">
    <property type="entry name" value="FACT COMPLEX SUBUNIT SSRP1"/>
    <property type="match status" value="1"/>
</dbReference>
<evidence type="ECO:0000256" key="8">
    <source>
        <dbReference type="ARBA" id="ARBA00023242"/>
    </source>
</evidence>
<dbReference type="PANTHER" id="PTHR45849">
    <property type="entry name" value="FACT COMPLEX SUBUNIT SSRP1"/>
    <property type="match status" value="1"/>
</dbReference>
<dbReference type="GO" id="GO:0035101">
    <property type="term" value="C:FACT complex"/>
    <property type="evidence" value="ECO:0007669"/>
    <property type="project" value="TreeGrafter"/>
</dbReference>
<evidence type="ECO:0000256" key="6">
    <source>
        <dbReference type="ARBA" id="ARBA00023163"/>
    </source>
</evidence>
<dbReference type="GO" id="GO:0042393">
    <property type="term" value="F:histone binding"/>
    <property type="evidence" value="ECO:0007669"/>
    <property type="project" value="TreeGrafter"/>
</dbReference>
<protein>
    <recommendedName>
        <fullName evidence="9">FACT complex subunit SSRP1</fullName>
    </recommendedName>
</protein>
<evidence type="ECO:0000256" key="1">
    <source>
        <dbReference type="ARBA" id="ARBA00010060"/>
    </source>
</evidence>
<dbReference type="STRING" id="10181.G5C5N8"/>
<sequence length="278" mass="31600">MNNGHLRLSRQGIILKNSKTGKVDSVQAGELTKDIWQQVALGHGLKLLTKNGHVYKYDRFWESDLPPTQEDSIGPVEAFTQNVLSKADIIQAAGDTICVFLELQCLTLKGPVPDVLLISLDLPIKQGQTRYHFLILLFSKDEDISLPLNMNDEEVEKHFERWLTKNMSSSLYEMVSRVTKALVNHKIMVPGNSQRHSGAQCVTCSYEASSRLLTPMEWLNPMEWGFIYVHKPPVHLCFIEITFVNFACGTTTTHSFDFEINTKQGTQYTFGSIEREEY</sequence>
<evidence type="ECO:0000313" key="11">
    <source>
        <dbReference type="EMBL" id="EHB16849.1"/>
    </source>
</evidence>
<proteinExistence type="inferred from homology"/>
<name>G5C5N8_HETGA</name>
<dbReference type="GO" id="GO:1902275">
    <property type="term" value="P:regulation of chromatin organization"/>
    <property type="evidence" value="ECO:0007669"/>
    <property type="project" value="TreeGrafter"/>
</dbReference>
<evidence type="ECO:0000256" key="7">
    <source>
        <dbReference type="ARBA" id="ARBA00023204"/>
    </source>
</evidence>
<dbReference type="InParanoid" id="G5C5N8"/>
<dbReference type="Pfam" id="PF17292">
    <property type="entry name" value="POB3_N"/>
    <property type="match status" value="1"/>
</dbReference>
<accession>G5C5N8</accession>
<dbReference type="GO" id="GO:0006260">
    <property type="term" value="P:DNA replication"/>
    <property type="evidence" value="ECO:0007669"/>
    <property type="project" value="UniProtKB-KW"/>
</dbReference>
<dbReference type="InterPro" id="IPR050454">
    <property type="entry name" value="RTT106/SSRP1_HistChap/FACT"/>
</dbReference>
<dbReference type="PRINTS" id="PR00887">
    <property type="entry name" value="SSRCOGNITION"/>
</dbReference>
<comment type="similarity">
    <text evidence="1 9">Belongs to the SSRP1 family.</text>
</comment>
<keyword evidence="5 9" id="KW-0805">Transcription regulation</keyword>
<keyword evidence="6 9" id="KW-0804">Transcription</keyword>
<dbReference type="Proteomes" id="UP000006813">
    <property type="component" value="Unassembled WGS sequence"/>
</dbReference>
<evidence type="ECO:0000256" key="9">
    <source>
        <dbReference type="RuleBase" id="RU364013"/>
    </source>
</evidence>
<dbReference type="Pfam" id="PF21103">
    <property type="entry name" value="PH1_SSRP1-like"/>
    <property type="match status" value="1"/>
</dbReference>
<dbReference type="InterPro" id="IPR035417">
    <property type="entry name" value="SSRP1/POB3_N"/>
</dbReference>
<evidence type="ECO:0000313" key="12">
    <source>
        <dbReference type="Proteomes" id="UP000006813"/>
    </source>
</evidence>
<keyword evidence="3 9" id="KW-0235">DNA replication</keyword>
<dbReference type="SUPFAM" id="SSF50729">
    <property type="entry name" value="PH domain-like"/>
    <property type="match status" value="1"/>
</dbReference>
<dbReference type="Pfam" id="PF08512">
    <property type="entry name" value="Rttp106-like_middle"/>
    <property type="match status" value="1"/>
</dbReference>
<organism evidence="11 12">
    <name type="scientific">Heterocephalus glaber</name>
    <name type="common">Naked mole rat</name>
    <dbReference type="NCBI Taxonomy" id="10181"/>
    <lineage>
        <taxon>Eukaryota</taxon>
        <taxon>Metazoa</taxon>
        <taxon>Chordata</taxon>
        <taxon>Craniata</taxon>
        <taxon>Vertebrata</taxon>
        <taxon>Euteleostomi</taxon>
        <taxon>Mammalia</taxon>
        <taxon>Eutheria</taxon>
        <taxon>Euarchontoglires</taxon>
        <taxon>Glires</taxon>
        <taxon>Rodentia</taxon>
        <taxon>Hystricomorpha</taxon>
        <taxon>Bathyergidae</taxon>
        <taxon>Heterocephalus</taxon>
    </lineage>
</organism>
<dbReference type="InterPro" id="IPR048993">
    <property type="entry name" value="SSRP1-like_PH1"/>
</dbReference>
<keyword evidence="7 9" id="KW-0234">DNA repair</keyword>
<dbReference type="GO" id="GO:0003677">
    <property type="term" value="F:DNA binding"/>
    <property type="evidence" value="ECO:0007669"/>
    <property type="project" value="InterPro"/>
</dbReference>
<evidence type="ECO:0000256" key="4">
    <source>
        <dbReference type="ARBA" id="ARBA00022763"/>
    </source>
</evidence>